<protein>
    <recommendedName>
        <fullName evidence="6">NR LBD domain-containing protein</fullName>
    </recommendedName>
</protein>
<keyword evidence="1" id="KW-0805">Transcription regulation</keyword>
<dbReference type="PRINTS" id="PR00398">
    <property type="entry name" value="STRDHORMONER"/>
</dbReference>
<dbReference type="EMBL" id="CAJPIZ010050103">
    <property type="protein sequence ID" value="CAG2122724.1"/>
    <property type="molecule type" value="Genomic_DNA"/>
</dbReference>
<evidence type="ECO:0000259" key="6">
    <source>
        <dbReference type="PROSITE" id="PS51843"/>
    </source>
</evidence>
<name>A0A7R9QMR6_9ACAR</name>
<dbReference type="PANTHER" id="PTHR48092">
    <property type="entry name" value="KNIRPS-RELATED PROTEIN-RELATED"/>
    <property type="match status" value="1"/>
</dbReference>
<keyword evidence="2" id="KW-0238">DNA-binding</keyword>
<evidence type="ECO:0000313" key="8">
    <source>
        <dbReference type="Proteomes" id="UP000759131"/>
    </source>
</evidence>
<dbReference type="InterPro" id="IPR001723">
    <property type="entry name" value="Nuclear_hrmn_rcpt"/>
</dbReference>
<sequence length="159" mass="17384">MSPLKKTPIEENKIISALIGCEPEPLLAMSCQSSPTSSTSSAQYKSICSLSDLVDRELVATIGWAKQIPGFTDLILNDQMRLLQTTWAEVLSLSLAFRSHQYCMQCTPTTGSAPASVGTTPTKLVFANDLIMDSEQAGQCRADELFNHSIQLVKRLNFV</sequence>
<feature type="non-terminal residue" evidence="7">
    <location>
        <position position="1"/>
    </location>
</feature>
<dbReference type="Proteomes" id="UP000759131">
    <property type="component" value="Unassembled WGS sequence"/>
</dbReference>
<organism evidence="7">
    <name type="scientific">Medioppia subpectinata</name>
    <dbReference type="NCBI Taxonomy" id="1979941"/>
    <lineage>
        <taxon>Eukaryota</taxon>
        <taxon>Metazoa</taxon>
        <taxon>Ecdysozoa</taxon>
        <taxon>Arthropoda</taxon>
        <taxon>Chelicerata</taxon>
        <taxon>Arachnida</taxon>
        <taxon>Acari</taxon>
        <taxon>Acariformes</taxon>
        <taxon>Sarcoptiformes</taxon>
        <taxon>Oribatida</taxon>
        <taxon>Brachypylina</taxon>
        <taxon>Oppioidea</taxon>
        <taxon>Oppiidae</taxon>
        <taxon>Medioppia</taxon>
    </lineage>
</organism>
<dbReference type="OrthoDB" id="5799427at2759"/>
<gene>
    <name evidence="7" type="ORF">OSB1V03_LOCUS22669</name>
</gene>
<evidence type="ECO:0000256" key="2">
    <source>
        <dbReference type="ARBA" id="ARBA00023125"/>
    </source>
</evidence>
<evidence type="ECO:0000256" key="1">
    <source>
        <dbReference type="ARBA" id="ARBA00023015"/>
    </source>
</evidence>
<accession>A0A7R9QMR6</accession>
<evidence type="ECO:0000256" key="5">
    <source>
        <dbReference type="ARBA" id="ARBA00023242"/>
    </source>
</evidence>
<dbReference type="InterPro" id="IPR035500">
    <property type="entry name" value="NHR-like_dom_sf"/>
</dbReference>
<keyword evidence="4" id="KW-0675">Receptor</keyword>
<keyword evidence="3" id="KW-0804">Transcription</keyword>
<dbReference type="Pfam" id="PF00104">
    <property type="entry name" value="Hormone_recep"/>
    <property type="match status" value="1"/>
</dbReference>
<feature type="domain" description="NR LBD" evidence="6">
    <location>
        <begin position="10"/>
        <end position="159"/>
    </location>
</feature>
<dbReference type="InterPro" id="IPR050200">
    <property type="entry name" value="Nuclear_hormone_rcpt_NR3"/>
</dbReference>
<evidence type="ECO:0000256" key="4">
    <source>
        <dbReference type="ARBA" id="ARBA00023170"/>
    </source>
</evidence>
<keyword evidence="5" id="KW-0539">Nucleus</keyword>
<dbReference type="PROSITE" id="PS51843">
    <property type="entry name" value="NR_LBD"/>
    <property type="match status" value="1"/>
</dbReference>
<keyword evidence="8" id="KW-1185">Reference proteome</keyword>
<evidence type="ECO:0000256" key="3">
    <source>
        <dbReference type="ARBA" id="ARBA00023163"/>
    </source>
</evidence>
<dbReference type="GO" id="GO:0003677">
    <property type="term" value="F:DNA binding"/>
    <property type="evidence" value="ECO:0007669"/>
    <property type="project" value="UniProtKB-KW"/>
</dbReference>
<reference evidence="7" key="1">
    <citation type="submission" date="2020-11" db="EMBL/GenBank/DDBJ databases">
        <authorList>
            <person name="Tran Van P."/>
        </authorList>
    </citation>
    <scope>NUCLEOTIDE SEQUENCE</scope>
</reference>
<dbReference type="AlphaFoldDB" id="A0A7R9QMR6"/>
<dbReference type="EMBL" id="OC904678">
    <property type="protein sequence ID" value="CAD7650039.1"/>
    <property type="molecule type" value="Genomic_DNA"/>
</dbReference>
<evidence type="ECO:0000313" key="7">
    <source>
        <dbReference type="EMBL" id="CAD7650039.1"/>
    </source>
</evidence>
<dbReference type="Gene3D" id="1.10.565.10">
    <property type="entry name" value="Retinoid X Receptor"/>
    <property type="match status" value="1"/>
</dbReference>
<dbReference type="InterPro" id="IPR000536">
    <property type="entry name" value="Nucl_hrmn_rcpt_lig-bd"/>
</dbReference>
<proteinExistence type="predicted"/>
<dbReference type="SUPFAM" id="SSF48508">
    <property type="entry name" value="Nuclear receptor ligand-binding domain"/>
    <property type="match status" value="1"/>
</dbReference>